<sequence length="274" mass="32820">MLELIFFIPKEAQKKMMLEFIKPTFSELLNTGEISSFVYTSYPKRLILEVFTTEENQVFNEQISTKWKQYLQSEYEYFAAFKMTEVQTLFREFPQDYIKILEHEHVDESDPFYTKDTSLLNLEILECLVENEYDFEYSLCLVFTYLYCLGGYAPKIYLEQSKELLNTIEFFPSTKEKLNAEVTSILNENEKEIKERLDELFIELNAFHELESAPTTFSKWKLSYGMLTNNTEIIDITLLFEKFRNQLFFSDAEIYMISTIIINYFEEKYCYNFV</sequence>
<proteinExistence type="predicted"/>
<dbReference type="RefSeq" id="WP_007094201.1">
    <property type="nucleotide sequence ID" value="NZ_CP142125.1"/>
</dbReference>
<name>A9DYG9_9FLAO</name>
<gene>
    <name evidence="1" type="ORF">KAOT1_08178</name>
</gene>
<dbReference type="Proteomes" id="UP000002945">
    <property type="component" value="Unassembled WGS sequence"/>
</dbReference>
<dbReference type="HOGENOM" id="CLU_1014831_0_0_10"/>
<evidence type="ECO:0000313" key="1">
    <source>
        <dbReference type="EMBL" id="EDP96131.1"/>
    </source>
</evidence>
<dbReference type="AlphaFoldDB" id="A9DYG9"/>
<accession>A9DYG9</accession>
<evidence type="ECO:0000313" key="2">
    <source>
        <dbReference type="Proteomes" id="UP000002945"/>
    </source>
</evidence>
<comment type="caution">
    <text evidence="1">The sequence shown here is derived from an EMBL/GenBank/DDBJ whole genome shotgun (WGS) entry which is preliminary data.</text>
</comment>
<protein>
    <submittedName>
        <fullName evidence="1">Uncharacterized protein</fullName>
    </submittedName>
</protein>
<dbReference type="STRING" id="391587.KAOT1_08178"/>
<keyword evidence="2" id="KW-1185">Reference proteome</keyword>
<dbReference type="EMBL" id="ABIB01000005">
    <property type="protein sequence ID" value="EDP96131.1"/>
    <property type="molecule type" value="Genomic_DNA"/>
</dbReference>
<reference evidence="1 2" key="1">
    <citation type="journal article" date="2011" name="J. Bacteriol.">
        <title>Genome sequence of the algicidal bacterium Kordia algicida OT-1.</title>
        <authorList>
            <person name="Lee H.S."/>
            <person name="Kang S.G."/>
            <person name="Kwon K.K."/>
            <person name="Lee J.H."/>
            <person name="Kim S.J."/>
        </authorList>
    </citation>
    <scope>NUCLEOTIDE SEQUENCE [LARGE SCALE GENOMIC DNA]</scope>
    <source>
        <strain evidence="1 2">OT-1</strain>
    </source>
</reference>
<organism evidence="1 2">
    <name type="scientific">Kordia algicida OT-1</name>
    <dbReference type="NCBI Taxonomy" id="391587"/>
    <lineage>
        <taxon>Bacteria</taxon>
        <taxon>Pseudomonadati</taxon>
        <taxon>Bacteroidota</taxon>
        <taxon>Flavobacteriia</taxon>
        <taxon>Flavobacteriales</taxon>
        <taxon>Flavobacteriaceae</taxon>
        <taxon>Kordia</taxon>
    </lineage>
</organism>